<dbReference type="GO" id="GO:0015035">
    <property type="term" value="F:protein-disulfide reductase activity"/>
    <property type="evidence" value="ECO:0007669"/>
    <property type="project" value="TreeGrafter"/>
</dbReference>
<dbReference type="InterPro" id="IPR013766">
    <property type="entry name" value="Thioredoxin_domain"/>
</dbReference>
<dbReference type="PANTHER" id="PTHR45663">
    <property type="entry name" value="GEO12009P1"/>
    <property type="match status" value="1"/>
</dbReference>
<dbReference type="RefSeq" id="WP_116723876.1">
    <property type="nucleotide sequence ID" value="NZ_QCZI01000003.1"/>
</dbReference>
<keyword evidence="4" id="KW-1185">Reference proteome</keyword>
<dbReference type="Pfam" id="PF00085">
    <property type="entry name" value="Thioredoxin"/>
    <property type="match status" value="1"/>
</dbReference>
<evidence type="ECO:0000313" key="4">
    <source>
        <dbReference type="Proteomes" id="UP000245449"/>
    </source>
</evidence>
<feature type="domain" description="Thioredoxin" evidence="2">
    <location>
        <begin position="1"/>
        <end position="126"/>
    </location>
</feature>
<dbReference type="SUPFAM" id="SSF52833">
    <property type="entry name" value="Thioredoxin-like"/>
    <property type="match status" value="1"/>
</dbReference>
<dbReference type="PANTHER" id="PTHR45663:SF11">
    <property type="entry name" value="GEO12009P1"/>
    <property type="match status" value="1"/>
</dbReference>
<accession>A0A2U1JND6</accession>
<dbReference type="AlphaFoldDB" id="A0A2U1JND6"/>
<feature type="signal peptide" evidence="1">
    <location>
        <begin position="1"/>
        <end position="18"/>
    </location>
</feature>
<dbReference type="GO" id="GO:0005737">
    <property type="term" value="C:cytoplasm"/>
    <property type="evidence" value="ECO:0007669"/>
    <property type="project" value="TreeGrafter"/>
</dbReference>
<dbReference type="OrthoDB" id="9811036at2"/>
<dbReference type="Proteomes" id="UP000245449">
    <property type="component" value="Unassembled WGS sequence"/>
</dbReference>
<comment type="caution">
    <text evidence="3">The sequence shown here is derived from an EMBL/GenBank/DDBJ whole genome shotgun (WGS) entry which is preliminary data.</text>
</comment>
<dbReference type="Gene3D" id="3.40.30.10">
    <property type="entry name" value="Glutaredoxin"/>
    <property type="match status" value="1"/>
</dbReference>
<sequence>MKKTVIILFVLFSQLSNAAWLTSFKDAQKLSLASNKFMIVDFWATWCGPCKKMEYDSWSDKKVKLVLENYIQVKIDIDENRGLANKYGINSIPNMFVMDGNGKVVYTFSGYHDAEELKKELEKFELSIEFLSVDLINFYNNNNYNTALRVFQKYLDYSLFVDKDVRSKIINIGGDYLSESKKLLSKKAENYVEIKQKIDLYNYAYDYNYVKLNDKLSSYKDNDIVENNLNSYYFLKLIVAKGLNLSSLKQIEERVMKIEDFGYFEKKIDLIFSEKRIN</sequence>
<keyword evidence="1" id="KW-0732">Signal</keyword>
<evidence type="ECO:0000313" key="3">
    <source>
        <dbReference type="EMBL" id="PWA06403.1"/>
    </source>
</evidence>
<gene>
    <name evidence="3" type="ORF">DB895_02985</name>
</gene>
<organism evidence="3 4">
    <name type="scientific">Flavobacterium psychrotolerans</name>
    <dbReference type="NCBI Taxonomy" id="2169410"/>
    <lineage>
        <taxon>Bacteria</taxon>
        <taxon>Pseudomonadati</taxon>
        <taxon>Bacteroidota</taxon>
        <taxon>Flavobacteriia</taxon>
        <taxon>Flavobacteriales</taxon>
        <taxon>Flavobacteriaceae</taxon>
        <taxon>Flavobacterium</taxon>
    </lineage>
</organism>
<dbReference type="InterPro" id="IPR036249">
    <property type="entry name" value="Thioredoxin-like_sf"/>
</dbReference>
<proteinExistence type="predicted"/>
<reference evidence="3 4" key="1">
    <citation type="submission" date="2018-04" db="EMBL/GenBank/DDBJ databases">
        <title>Flavobacterium sp. nov., isolated from glacier ice.</title>
        <authorList>
            <person name="Liu Q."/>
            <person name="Xin Y.-H."/>
        </authorList>
    </citation>
    <scope>NUCLEOTIDE SEQUENCE [LARGE SCALE GENOMIC DNA]</scope>
    <source>
        <strain evidence="3 4">RB1R5</strain>
    </source>
</reference>
<evidence type="ECO:0000256" key="1">
    <source>
        <dbReference type="SAM" id="SignalP"/>
    </source>
</evidence>
<protein>
    <recommendedName>
        <fullName evidence="2">Thioredoxin domain-containing protein</fullName>
    </recommendedName>
</protein>
<name>A0A2U1JND6_9FLAO</name>
<dbReference type="CDD" id="cd02947">
    <property type="entry name" value="TRX_family"/>
    <property type="match status" value="1"/>
</dbReference>
<dbReference type="EMBL" id="QCZI01000003">
    <property type="protein sequence ID" value="PWA06403.1"/>
    <property type="molecule type" value="Genomic_DNA"/>
</dbReference>
<feature type="chain" id="PRO_5015769344" description="Thioredoxin domain-containing protein" evidence="1">
    <location>
        <begin position="19"/>
        <end position="278"/>
    </location>
</feature>
<dbReference type="PROSITE" id="PS51352">
    <property type="entry name" value="THIOREDOXIN_2"/>
    <property type="match status" value="1"/>
</dbReference>
<evidence type="ECO:0000259" key="2">
    <source>
        <dbReference type="PROSITE" id="PS51352"/>
    </source>
</evidence>